<accession>A0ABW0BIB4</accession>
<sequence>MEPSNDDVPIRGEVRTKGHRRVAHGLFVEKRDGLSDADELLRDLRAWLLVLPPTAVFTHLTAVLLYGWDLPNLPEQLPVWAAVQGDGPRPRRPGLICSRLKRATEKVVCQGLPVDRPEEVLLRCARDLGHLDLAIIIESALRSGDLDRDRMEALLATRRPGVAALREAYRAATGRPESAGEVVLVKFHEVMDVPVECQVDCFEDDGTLIGRADLLVVGTRQVHEYDGAGHRDAAQHRKDLRRDRRWASSAYVRRGYTLDDLLNHAGTVMHELDRLLGRPHDPERLRRWRRLVSASLYSEEGRARVMNRWRREMGVVDWARTA</sequence>
<dbReference type="EMBL" id="JBHSKD010000009">
    <property type="protein sequence ID" value="MFC5177003.1"/>
    <property type="molecule type" value="Genomic_DNA"/>
</dbReference>
<proteinExistence type="predicted"/>
<comment type="caution">
    <text evidence="1">The sequence shown here is derived from an EMBL/GenBank/DDBJ whole genome shotgun (WGS) entry which is preliminary data.</text>
</comment>
<organism evidence="1 2">
    <name type="scientific">Nocardioides taihuensis</name>
    <dbReference type="NCBI Taxonomy" id="1835606"/>
    <lineage>
        <taxon>Bacteria</taxon>
        <taxon>Bacillati</taxon>
        <taxon>Actinomycetota</taxon>
        <taxon>Actinomycetes</taxon>
        <taxon>Propionibacteriales</taxon>
        <taxon>Nocardioidaceae</taxon>
        <taxon>Nocardioides</taxon>
    </lineage>
</organism>
<evidence type="ECO:0000313" key="1">
    <source>
        <dbReference type="EMBL" id="MFC5177003.1"/>
    </source>
</evidence>
<dbReference type="RefSeq" id="WP_378589706.1">
    <property type="nucleotide sequence ID" value="NZ_JBHSKD010000009.1"/>
</dbReference>
<keyword evidence="2" id="KW-1185">Reference proteome</keyword>
<dbReference type="Proteomes" id="UP001596087">
    <property type="component" value="Unassembled WGS sequence"/>
</dbReference>
<gene>
    <name evidence="1" type="ORF">ACFPGP_09995</name>
</gene>
<evidence type="ECO:0008006" key="3">
    <source>
        <dbReference type="Google" id="ProtNLM"/>
    </source>
</evidence>
<evidence type="ECO:0000313" key="2">
    <source>
        <dbReference type="Proteomes" id="UP001596087"/>
    </source>
</evidence>
<reference evidence="2" key="1">
    <citation type="journal article" date="2019" name="Int. J. Syst. Evol. Microbiol.">
        <title>The Global Catalogue of Microorganisms (GCM) 10K type strain sequencing project: providing services to taxonomists for standard genome sequencing and annotation.</title>
        <authorList>
            <consortium name="The Broad Institute Genomics Platform"/>
            <consortium name="The Broad Institute Genome Sequencing Center for Infectious Disease"/>
            <person name="Wu L."/>
            <person name="Ma J."/>
        </authorList>
    </citation>
    <scope>NUCLEOTIDE SEQUENCE [LARGE SCALE GENOMIC DNA]</scope>
    <source>
        <strain evidence="2">DFY41</strain>
    </source>
</reference>
<name>A0ABW0BIB4_9ACTN</name>
<protein>
    <recommendedName>
        <fullName evidence="3">DUF559 domain-containing protein</fullName>
    </recommendedName>
</protein>